<feature type="signal peptide" evidence="1">
    <location>
        <begin position="1"/>
        <end position="22"/>
    </location>
</feature>
<proteinExistence type="predicted"/>
<protein>
    <submittedName>
        <fullName evidence="2">Uncharacterized protein</fullName>
    </submittedName>
</protein>
<dbReference type="AlphaFoldDB" id="A0A412KQ23"/>
<evidence type="ECO:0000313" key="3">
    <source>
        <dbReference type="Proteomes" id="UP000285981"/>
    </source>
</evidence>
<gene>
    <name evidence="2" type="ORF">DWX78_06435</name>
</gene>
<dbReference type="EMBL" id="QRVU01000024">
    <property type="protein sequence ID" value="RGS70968.1"/>
    <property type="molecule type" value="Genomic_DNA"/>
</dbReference>
<keyword evidence="1" id="KW-0732">Signal</keyword>
<evidence type="ECO:0000313" key="2">
    <source>
        <dbReference type="EMBL" id="RGS70968.1"/>
    </source>
</evidence>
<accession>A0A412KQ23</accession>
<name>A0A412KQ23_9FIRM</name>
<sequence length="120" mass="13469">MKQIISLLLSLFLIVAFSGCHNSVDTGDMPPMIDMYGQKYVAPNMPVNELPQGYTYLGELSKEQANGTGLEGCKMYAVTELDSIPDFYLYQECGTPIDDNTVDSEKIQWAYVQWIEVKAE</sequence>
<reference evidence="2 3" key="1">
    <citation type="submission" date="2018-08" db="EMBL/GenBank/DDBJ databases">
        <title>A genome reference for cultivated species of the human gut microbiota.</title>
        <authorList>
            <person name="Zou Y."/>
            <person name="Xue W."/>
            <person name="Luo G."/>
        </authorList>
    </citation>
    <scope>NUCLEOTIDE SEQUENCE [LARGE SCALE GENOMIC DNA]</scope>
    <source>
        <strain evidence="2 3">AF21-25</strain>
    </source>
</reference>
<evidence type="ECO:0000256" key="1">
    <source>
        <dbReference type="SAM" id="SignalP"/>
    </source>
</evidence>
<dbReference type="PROSITE" id="PS51257">
    <property type="entry name" value="PROKAR_LIPOPROTEIN"/>
    <property type="match status" value="1"/>
</dbReference>
<comment type="caution">
    <text evidence="2">The sequence shown here is derived from an EMBL/GenBank/DDBJ whole genome shotgun (WGS) entry which is preliminary data.</text>
</comment>
<feature type="chain" id="PRO_5039413945" evidence="1">
    <location>
        <begin position="23"/>
        <end position="120"/>
    </location>
</feature>
<organism evidence="2 3">
    <name type="scientific">Dorea formicigenerans</name>
    <dbReference type="NCBI Taxonomy" id="39486"/>
    <lineage>
        <taxon>Bacteria</taxon>
        <taxon>Bacillati</taxon>
        <taxon>Bacillota</taxon>
        <taxon>Clostridia</taxon>
        <taxon>Lachnospirales</taxon>
        <taxon>Lachnospiraceae</taxon>
        <taxon>Dorea</taxon>
    </lineage>
</organism>
<dbReference type="Proteomes" id="UP000285981">
    <property type="component" value="Unassembled WGS sequence"/>
</dbReference>